<dbReference type="RefSeq" id="WP_188962538.1">
    <property type="nucleotide sequence ID" value="NZ_BMOE01000005.1"/>
</dbReference>
<dbReference type="Proteomes" id="UP000635726">
    <property type="component" value="Unassembled WGS sequence"/>
</dbReference>
<reference evidence="2" key="2">
    <citation type="submission" date="2020-09" db="EMBL/GenBank/DDBJ databases">
        <authorList>
            <person name="Sun Q."/>
            <person name="Ohkuma M."/>
        </authorList>
    </citation>
    <scope>NUCLEOTIDE SEQUENCE</scope>
    <source>
        <strain evidence="2">JCM 14371</strain>
    </source>
</reference>
<reference evidence="2" key="1">
    <citation type="journal article" date="2014" name="Int. J. Syst. Evol. Microbiol.">
        <title>Complete genome sequence of Corynebacterium casei LMG S-19264T (=DSM 44701T), isolated from a smear-ripened cheese.</title>
        <authorList>
            <consortium name="US DOE Joint Genome Institute (JGI-PGF)"/>
            <person name="Walter F."/>
            <person name="Albersmeier A."/>
            <person name="Kalinowski J."/>
            <person name="Ruckert C."/>
        </authorList>
    </citation>
    <scope>NUCLEOTIDE SEQUENCE</scope>
    <source>
        <strain evidence="2">JCM 14371</strain>
    </source>
</reference>
<evidence type="ECO:0000256" key="1">
    <source>
        <dbReference type="SAM" id="MobiDB-lite"/>
    </source>
</evidence>
<protein>
    <submittedName>
        <fullName evidence="2">Uncharacterized protein</fullName>
    </submittedName>
</protein>
<proteinExistence type="predicted"/>
<comment type="caution">
    <text evidence="2">The sequence shown here is derived from an EMBL/GenBank/DDBJ whole genome shotgun (WGS) entry which is preliminary data.</text>
</comment>
<evidence type="ECO:0000313" key="3">
    <source>
        <dbReference type="Proteomes" id="UP000635726"/>
    </source>
</evidence>
<gene>
    <name evidence="2" type="ORF">GCM10008939_17920</name>
</gene>
<feature type="region of interest" description="Disordered" evidence="1">
    <location>
        <begin position="309"/>
        <end position="339"/>
    </location>
</feature>
<dbReference type="EMBL" id="BMOE01000005">
    <property type="protein sequence ID" value="GGJ74008.1"/>
    <property type="molecule type" value="Genomic_DNA"/>
</dbReference>
<dbReference type="AlphaFoldDB" id="A0A917UQ00"/>
<evidence type="ECO:0000313" key="2">
    <source>
        <dbReference type="EMBL" id="GGJ74008.1"/>
    </source>
</evidence>
<name>A0A917UQ00_9DEIO</name>
<keyword evidence="3" id="KW-1185">Reference proteome</keyword>
<sequence length="339" mass="37742">MGEAKRRKQLGLMPEVENREVILYRDGRMEGDALPEAVRSRLAAWAETGVRWDARYRTTFIGTGIPRELLKTEAELMDIPVPDRMRLRLGLLSGSAAWLARELEENPDAFFEEDGETRRQLNIRATEYDYNGSWAALPEFEPDSTLRYLMQHPAVTADAEGEDFVATLRRSGGDVQVTLEPEAPAEHREALERAALTLLGEGDEAWLEDHHALLDEDLSEENEGSPAARRFTLRLTPVPLVLSPTVQVLERSGDMDVVFWPGAEAYSMDGESWRAYPEQVDRDAQLQALLAQMGLDGMNLEDLLGAPLDAEGEDGELEDGRTIDAEVVEPDGGQRDGPA</sequence>
<organism evidence="2 3">
    <name type="scientific">Deinococcus aquiradiocola</name>
    <dbReference type="NCBI Taxonomy" id="393059"/>
    <lineage>
        <taxon>Bacteria</taxon>
        <taxon>Thermotogati</taxon>
        <taxon>Deinococcota</taxon>
        <taxon>Deinococci</taxon>
        <taxon>Deinococcales</taxon>
        <taxon>Deinococcaceae</taxon>
        <taxon>Deinococcus</taxon>
    </lineage>
</organism>
<accession>A0A917UQ00</accession>